<keyword evidence="6" id="KW-1185">Reference proteome</keyword>
<sequence length="256" mass="26590">MIQDLFPAPVAAFDGVRLPDEIRLLPGEEAAAAGMSAVRRARFAAVRDCARRGMRRLGEPPAAVPRGPRGAPVWPAGLTGSMTHTRGYHAAAVARSGAVLSLGVDAEPDEPLRHPGMLPRVSLAAERAWVARLSAERPGVSWDRLLFSAKECVYKACAPVLGELGFADALITVDPVAGVFRARVAAPGRGGRCRVVSGRWLARDGLLVTALVLWRPARDPTRPEGPADCPRAAPAGPGSGPPGPPCAGAPCGCCPG</sequence>
<proteinExistence type="predicted"/>
<evidence type="ECO:0000256" key="1">
    <source>
        <dbReference type="ARBA" id="ARBA00022679"/>
    </source>
</evidence>
<protein>
    <submittedName>
        <fullName evidence="5">4'-phosphopantetheinyl transferase superfamily protein</fullName>
    </submittedName>
</protein>
<evidence type="ECO:0000313" key="6">
    <source>
        <dbReference type="Proteomes" id="UP001278571"/>
    </source>
</evidence>
<dbReference type="SUPFAM" id="SSF56214">
    <property type="entry name" value="4'-phosphopantetheinyl transferase"/>
    <property type="match status" value="1"/>
</dbReference>
<evidence type="ECO:0000313" key="5">
    <source>
        <dbReference type="EMBL" id="MDX2291948.1"/>
    </source>
</evidence>
<dbReference type="PRINTS" id="PR01399">
    <property type="entry name" value="ENTSNTHTASED"/>
</dbReference>
<organism evidence="5 6">
    <name type="scientific">Streptomyces roseolus</name>
    <dbReference type="NCBI Taxonomy" id="67358"/>
    <lineage>
        <taxon>Bacteria</taxon>
        <taxon>Bacillati</taxon>
        <taxon>Actinomycetota</taxon>
        <taxon>Actinomycetes</taxon>
        <taxon>Kitasatosporales</taxon>
        <taxon>Streptomycetaceae</taxon>
        <taxon>Streptomyces</taxon>
    </lineage>
</organism>
<keyword evidence="1 5" id="KW-0808">Transferase</keyword>
<dbReference type="Pfam" id="PF17837">
    <property type="entry name" value="4PPT_N"/>
    <property type="match status" value="1"/>
</dbReference>
<feature type="domain" description="4'-phosphopantetheinyl transferase N-terminal" evidence="4">
    <location>
        <begin position="28"/>
        <end position="94"/>
    </location>
</feature>
<feature type="region of interest" description="Disordered" evidence="2">
    <location>
        <begin position="219"/>
        <end position="245"/>
    </location>
</feature>
<name>A0ABU4K2G9_9ACTN</name>
<dbReference type="PANTHER" id="PTHR38096:SF1">
    <property type="entry name" value="ENTEROBACTIN SYNTHASE COMPONENT D"/>
    <property type="match status" value="1"/>
</dbReference>
<gene>
    <name evidence="5" type="ORF">R2363_07165</name>
</gene>
<dbReference type="InterPro" id="IPR037143">
    <property type="entry name" value="4-PPantetheinyl_Trfase_dom_sf"/>
</dbReference>
<accession>A0ABU4K2G9</accession>
<dbReference type="RefSeq" id="WP_319008479.1">
    <property type="nucleotide sequence ID" value="NZ_JAWJZF010000279.1"/>
</dbReference>
<dbReference type="InterPro" id="IPR041354">
    <property type="entry name" value="4PPT_N"/>
</dbReference>
<evidence type="ECO:0000259" key="3">
    <source>
        <dbReference type="Pfam" id="PF01648"/>
    </source>
</evidence>
<dbReference type="EMBL" id="JAWJZF010000279">
    <property type="protein sequence ID" value="MDX2291948.1"/>
    <property type="molecule type" value="Genomic_DNA"/>
</dbReference>
<dbReference type="PANTHER" id="PTHR38096">
    <property type="entry name" value="ENTEROBACTIN SYNTHASE COMPONENT D"/>
    <property type="match status" value="1"/>
</dbReference>
<evidence type="ECO:0000259" key="4">
    <source>
        <dbReference type="Pfam" id="PF17837"/>
    </source>
</evidence>
<dbReference type="InterPro" id="IPR003542">
    <property type="entry name" value="Enbac_synth_compD-like"/>
</dbReference>
<feature type="domain" description="4'-phosphopantetheinyl transferase" evidence="3">
    <location>
        <begin position="101"/>
        <end position="173"/>
    </location>
</feature>
<dbReference type="Pfam" id="PF01648">
    <property type="entry name" value="ACPS"/>
    <property type="match status" value="1"/>
</dbReference>
<comment type="caution">
    <text evidence="5">The sequence shown here is derived from an EMBL/GenBank/DDBJ whole genome shotgun (WGS) entry which is preliminary data.</text>
</comment>
<dbReference type="InterPro" id="IPR008278">
    <property type="entry name" value="4-PPantetheinyl_Trfase_dom"/>
</dbReference>
<reference evidence="5 6" key="1">
    <citation type="submission" date="2023-10" db="EMBL/GenBank/DDBJ databases">
        <authorList>
            <person name="Wang X.X."/>
        </authorList>
    </citation>
    <scope>NUCLEOTIDE SEQUENCE [LARGE SCALE GENOMIC DNA]</scope>
    <source>
        <strain evidence="5 6">NBRC 12816</strain>
    </source>
</reference>
<evidence type="ECO:0000256" key="2">
    <source>
        <dbReference type="SAM" id="MobiDB-lite"/>
    </source>
</evidence>
<dbReference type="GO" id="GO:0016740">
    <property type="term" value="F:transferase activity"/>
    <property type="evidence" value="ECO:0007669"/>
    <property type="project" value="UniProtKB-KW"/>
</dbReference>
<dbReference type="Proteomes" id="UP001278571">
    <property type="component" value="Unassembled WGS sequence"/>
</dbReference>